<dbReference type="Proteomes" id="UP000605086">
    <property type="component" value="Unassembled WGS sequence"/>
</dbReference>
<sequence length="101" mass="10789">MKHDFPALRSGPPGGGCQQEGRVPKFVGIVGQHAPRGFFRAERAGERKTAAGGTEALPPAGELSYRSKRNAYPPSSTGAVPMDIAIMVLAVAFFFWQTITD</sequence>
<dbReference type="EMBL" id="WHOS01000028">
    <property type="protein sequence ID" value="NUB01633.1"/>
    <property type="molecule type" value="Genomic_DNA"/>
</dbReference>
<evidence type="ECO:0000313" key="3">
    <source>
        <dbReference type="EMBL" id="NUB01633.1"/>
    </source>
</evidence>
<accession>A0ABX2KG05</accession>
<feature type="transmembrane region" description="Helical" evidence="2">
    <location>
        <begin position="76"/>
        <end position="96"/>
    </location>
</feature>
<feature type="region of interest" description="Disordered" evidence="1">
    <location>
        <begin position="1"/>
        <end position="21"/>
    </location>
</feature>
<name>A0ABX2KG05_9PROT</name>
<reference evidence="3 4" key="1">
    <citation type="submission" date="2019-10" db="EMBL/GenBank/DDBJ databases">
        <title>Genome sequence of Azospirillum melinis.</title>
        <authorList>
            <person name="Ambrosini A."/>
            <person name="Sant'Anna F.H."/>
            <person name="Cassan F.D."/>
            <person name="Souza E.M."/>
            <person name="Passaglia L.M.P."/>
        </authorList>
    </citation>
    <scope>NUCLEOTIDE SEQUENCE [LARGE SCALE GENOMIC DNA]</scope>
    <source>
        <strain evidence="3 4">TMCY0552</strain>
    </source>
</reference>
<organism evidence="3 4">
    <name type="scientific">Azospirillum melinis</name>
    <dbReference type="NCBI Taxonomy" id="328839"/>
    <lineage>
        <taxon>Bacteria</taxon>
        <taxon>Pseudomonadati</taxon>
        <taxon>Pseudomonadota</taxon>
        <taxon>Alphaproteobacteria</taxon>
        <taxon>Rhodospirillales</taxon>
        <taxon>Azospirillaceae</taxon>
        <taxon>Azospirillum</taxon>
    </lineage>
</organism>
<gene>
    <name evidence="3" type="ORF">GBZ48_20470</name>
</gene>
<protein>
    <recommendedName>
        <fullName evidence="5">Biopolymer transporter ExbD</fullName>
    </recommendedName>
</protein>
<evidence type="ECO:0000313" key="4">
    <source>
        <dbReference type="Proteomes" id="UP000605086"/>
    </source>
</evidence>
<keyword evidence="2" id="KW-0812">Transmembrane</keyword>
<proteinExistence type="predicted"/>
<keyword evidence="2" id="KW-1133">Transmembrane helix</keyword>
<evidence type="ECO:0008006" key="5">
    <source>
        <dbReference type="Google" id="ProtNLM"/>
    </source>
</evidence>
<dbReference type="RefSeq" id="WP_174472694.1">
    <property type="nucleotide sequence ID" value="NZ_JAGINN010000011.1"/>
</dbReference>
<keyword evidence="4" id="KW-1185">Reference proteome</keyword>
<evidence type="ECO:0000256" key="1">
    <source>
        <dbReference type="SAM" id="MobiDB-lite"/>
    </source>
</evidence>
<evidence type="ECO:0000256" key="2">
    <source>
        <dbReference type="SAM" id="Phobius"/>
    </source>
</evidence>
<comment type="caution">
    <text evidence="3">The sequence shown here is derived from an EMBL/GenBank/DDBJ whole genome shotgun (WGS) entry which is preliminary data.</text>
</comment>
<keyword evidence="2" id="KW-0472">Membrane</keyword>